<sequence>MAHMARGRAQVLPWLCLFALLFSASFVLPFRPALDRSAGAAGPAGAAGASAGAAALAAVTVPMPAQAVEGVSNFELIYGGVALFGLIIIVLLDYFGKK</sequence>
<evidence type="ECO:0000256" key="2">
    <source>
        <dbReference type="SAM" id="SignalP"/>
    </source>
</evidence>
<dbReference type="AlphaFoldDB" id="A0A9P1D8S0"/>
<dbReference type="EMBL" id="CAMXCT030003480">
    <property type="protein sequence ID" value="CAL4792020.1"/>
    <property type="molecule type" value="Genomic_DNA"/>
</dbReference>
<comment type="caution">
    <text evidence="3">The sequence shown here is derived from an EMBL/GenBank/DDBJ whole genome shotgun (WGS) entry which is preliminary data.</text>
</comment>
<feature type="chain" id="PRO_5043271314" evidence="2">
    <location>
        <begin position="30"/>
        <end position="98"/>
    </location>
</feature>
<feature type="signal peptide" evidence="2">
    <location>
        <begin position="1"/>
        <end position="29"/>
    </location>
</feature>
<proteinExistence type="predicted"/>
<dbReference type="EMBL" id="CAMXCT020003480">
    <property type="protein sequence ID" value="CAL1158083.1"/>
    <property type="molecule type" value="Genomic_DNA"/>
</dbReference>
<accession>A0A9P1D8S0</accession>
<name>A0A9P1D8S0_9DINO</name>
<organism evidence="3">
    <name type="scientific">Cladocopium goreaui</name>
    <dbReference type="NCBI Taxonomy" id="2562237"/>
    <lineage>
        <taxon>Eukaryota</taxon>
        <taxon>Sar</taxon>
        <taxon>Alveolata</taxon>
        <taxon>Dinophyceae</taxon>
        <taxon>Suessiales</taxon>
        <taxon>Symbiodiniaceae</taxon>
        <taxon>Cladocopium</taxon>
    </lineage>
</organism>
<keyword evidence="1" id="KW-0812">Transmembrane</keyword>
<evidence type="ECO:0000256" key="1">
    <source>
        <dbReference type="SAM" id="Phobius"/>
    </source>
</evidence>
<gene>
    <name evidence="3" type="ORF">C1SCF055_LOCUS30481</name>
</gene>
<reference evidence="4 5" key="2">
    <citation type="submission" date="2024-05" db="EMBL/GenBank/DDBJ databases">
        <authorList>
            <person name="Chen Y."/>
            <person name="Shah S."/>
            <person name="Dougan E. K."/>
            <person name="Thang M."/>
            <person name="Chan C."/>
        </authorList>
    </citation>
    <scope>NUCLEOTIDE SEQUENCE [LARGE SCALE GENOMIC DNA]</scope>
</reference>
<reference evidence="3" key="1">
    <citation type="submission" date="2022-10" db="EMBL/GenBank/DDBJ databases">
        <authorList>
            <person name="Chen Y."/>
            <person name="Dougan E. K."/>
            <person name="Chan C."/>
            <person name="Rhodes N."/>
            <person name="Thang M."/>
        </authorList>
    </citation>
    <scope>NUCLEOTIDE SEQUENCE</scope>
</reference>
<keyword evidence="5" id="KW-1185">Reference proteome</keyword>
<evidence type="ECO:0000313" key="4">
    <source>
        <dbReference type="EMBL" id="CAL4792020.1"/>
    </source>
</evidence>
<keyword evidence="2" id="KW-0732">Signal</keyword>
<dbReference type="Proteomes" id="UP001152797">
    <property type="component" value="Unassembled WGS sequence"/>
</dbReference>
<protein>
    <submittedName>
        <fullName evidence="3">Uncharacterized protein</fullName>
    </submittedName>
</protein>
<evidence type="ECO:0000313" key="5">
    <source>
        <dbReference type="Proteomes" id="UP001152797"/>
    </source>
</evidence>
<dbReference type="EMBL" id="CAMXCT010003480">
    <property type="protein sequence ID" value="CAI4004708.1"/>
    <property type="molecule type" value="Genomic_DNA"/>
</dbReference>
<keyword evidence="1" id="KW-0472">Membrane</keyword>
<keyword evidence="1" id="KW-1133">Transmembrane helix</keyword>
<evidence type="ECO:0000313" key="3">
    <source>
        <dbReference type="EMBL" id="CAI4004708.1"/>
    </source>
</evidence>
<feature type="transmembrane region" description="Helical" evidence="1">
    <location>
        <begin position="76"/>
        <end position="95"/>
    </location>
</feature>